<dbReference type="EnsemblProtists" id="PYU1_T011477">
    <property type="protein sequence ID" value="PYU1_T011477"/>
    <property type="gene ID" value="PYU1_G011451"/>
</dbReference>
<protein>
    <recommendedName>
        <fullName evidence="6">Amino acid transporter transmembrane domain-containing protein</fullName>
    </recommendedName>
</protein>
<dbReference type="InParanoid" id="K3X2M8"/>
<dbReference type="PANTHER" id="PTHR16189">
    <property type="entry name" value="TRANSMEMBRANE PROTEIN 104-RELATED"/>
    <property type="match status" value="1"/>
</dbReference>
<feature type="transmembrane region" description="Helical" evidence="5">
    <location>
        <begin position="39"/>
        <end position="60"/>
    </location>
</feature>
<organism evidence="7 8">
    <name type="scientific">Globisporangium ultimum (strain ATCC 200006 / CBS 805.95 / DAOM BR144)</name>
    <name type="common">Pythium ultimum</name>
    <dbReference type="NCBI Taxonomy" id="431595"/>
    <lineage>
        <taxon>Eukaryota</taxon>
        <taxon>Sar</taxon>
        <taxon>Stramenopiles</taxon>
        <taxon>Oomycota</taxon>
        <taxon>Peronosporomycetes</taxon>
        <taxon>Pythiales</taxon>
        <taxon>Pythiaceae</taxon>
        <taxon>Globisporangium</taxon>
    </lineage>
</organism>
<reference evidence="8" key="1">
    <citation type="journal article" date="2010" name="Genome Biol.">
        <title>Genome sequence of the necrotrophic plant pathogen Pythium ultimum reveals original pathogenicity mechanisms and effector repertoire.</title>
        <authorList>
            <person name="Levesque C.A."/>
            <person name="Brouwer H."/>
            <person name="Cano L."/>
            <person name="Hamilton J.P."/>
            <person name="Holt C."/>
            <person name="Huitema E."/>
            <person name="Raffaele S."/>
            <person name="Robideau G.P."/>
            <person name="Thines M."/>
            <person name="Win J."/>
            <person name="Zerillo M.M."/>
            <person name="Beakes G.W."/>
            <person name="Boore J.L."/>
            <person name="Busam D."/>
            <person name="Dumas B."/>
            <person name="Ferriera S."/>
            <person name="Fuerstenberg S.I."/>
            <person name="Gachon C.M."/>
            <person name="Gaulin E."/>
            <person name="Govers F."/>
            <person name="Grenville-Briggs L."/>
            <person name="Horner N."/>
            <person name="Hostetler J."/>
            <person name="Jiang R.H."/>
            <person name="Johnson J."/>
            <person name="Krajaejun T."/>
            <person name="Lin H."/>
            <person name="Meijer H.J."/>
            <person name="Moore B."/>
            <person name="Morris P."/>
            <person name="Phuntmart V."/>
            <person name="Puiu D."/>
            <person name="Shetty J."/>
            <person name="Stajich J.E."/>
            <person name="Tripathy S."/>
            <person name="Wawra S."/>
            <person name="van West P."/>
            <person name="Whitty B.R."/>
            <person name="Coutinho P.M."/>
            <person name="Henrissat B."/>
            <person name="Martin F."/>
            <person name="Thomas P.D."/>
            <person name="Tyler B.M."/>
            <person name="De Vries R.P."/>
            <person name="Kamoun S."/>
            <person name="Yandell M."/>
            <person name="Tisserat N."/>
            <person name="Buell C.R."/>
        </authorList>
    </citation>
    <scope>NUCLEOTIDE SEQUENCE</scope>
    <source>
        <strain evidence="8">DAOM:BR144</strain>
    </source>
</reference>
<keyword evidence="3 5" id="KW-1133">Transmembrane helix</keyword>
<evidence type="ECO:0000259" key="6">
    <source>
        <dbReference type="Pfam" id="PF01490"/>
    </source>
</evidence>
<evidence type="ECO:0000256" key="5">
    <source>
        <dbReference type="SAM" id="Phobius"/>
    </source>
</evidence>
<evidence type="ECO:0000256" key="3">
    <source>
        <dbReference type="ARBA" id="ARBA00022989"/>
    </source>
</evidence>
<keyword evidence="2 5" id="KW-0812">Transmembrane</keyword>
<evidence type="ECO:0000313" key="7">
    <source>
        <dbReference type="EnsemblProtists" id="PYU1_T011477"/>
    </source>
</evidence>
<evidence type="ECO:0000256" key="2">
    <source>
        <dbReference type="ARBA" id="ARBA00022692"/>
    </source>
</evidence>
<dbReference type="eggNOG" id="KOG3832">
    <property type="taxonomic scope" value="Eukaryota"/>
</dbReference>
<dbReference type="Pfam" id="PF01490">
    <property type="entry name" value="Aa_trans"/>
    <property type="match status" value="1"/>
</dbReference>
<proteinExistence type="predicted"/>
<dbReference type="EMBL" id="GL376571">
    <property type="status" value="NOT_ANNOTATED_CDS"/>
    <property type="molecule type" value="Genomic_DNA"/>
</dbReference>
<evidence type="ECO:0000313" key="8">
    <source>
        <dbReference type="Proteomes" id="UP000019132"/>
    </source>
</evidence>
<evidence type="ECO:0000256" key="1">
    <source>
        <dbReference type="ARBA" id="ARBA00004370"/>
    </source>
</evidence>
<feature type="transmembrane region" description="Helical" evidence="5">
    <location>
        <begin position="137"/>
        <end position="163"/>
    </location>
</feature>
<name>K3X2M8_GLOUD</name>
<accession>K3X2M8</accession>
<dbReference type="AlphaFoldDB" id="K3X2M8"/>
<evidence type="ECO:0000256" key="4">
    <source>
        <dbReference type="ARBA" id="ARBA00023136"/>
    </source>
</evidence>
<keyword evidence="4 5" id="KW-0472">Membrane</keyword>
<dbReference type="VEuPathDB" id="FungiDB:PYU1_G011451"/>
<feature type="transmembrane region" description="Helical" evidence="5">
    <location>
        <begin position="458"/>
        <end position="481"/>
    </location>
</feature>
<dbReference type="Proteomes" id="UP000019132">
    <property type="component" value="Unassembled WGS sequence"/>
</dbReference>
<reference evidence="8" key="2">
    <citation type="submission" date="2010-04" db="EMBL/GenBank/DDBJ databases">
        <authorList>
            <person name="Buell R."/>
            <person name="Hamilton J."/>
            <person name="Hostetler J."/>
        </authorList>
    </citation>
    <scope>NUCLEOTIDE SEQUENCE [LARGE SCALE GENOMIC DNA]</scope>
    <source>
        <strain evidence="8">DAOM:BR144</strain>
    </source>
</reference>
<dbReference type="OMA" id="IAMVIAC"/>
<feature type="transmembrane region" description="Helical" evidence="5">
    <location>
        <begin position="66"/>
        <end position="86"/>
    </location>
</feature>
<comment type="subcellular location">
    <subcellularLocation>
        <location evidence="1">Membrane</location>
    </subcellularLocation>
</comment>
<feature type="transmembrane region" description="Helical" evidence="5">
    <location>
        <begin position="341"/>
        <end position="364"/>
    </location>
</feature>
<dbReference type="InterPro" id="IPR013057">
    <property type="entry name" value="AA_transpt_TM"/>
</dbReference>
<dbReference type="HOGENOM" id="CLU_025541_3_0_1"/>
<reference evidence="7" key="3">
    <citation type="submission" date="2015-02" db="UniProtKB">
        <authorList>
            <consortium name="EnsemblProtists"/>
        </authorList>
    </citation>
    <scope>IDENTIFICATION</scope>
    <source>
        <strain evidence="7">DAOM BR144</strain>
    </source>
</reference>
<feature type="transmembrane region" description="Helical" evidence="5">
    <location>
        <begin position="413"/>
        <end position="437"/>
    </location>
</feature>
<feature type="transmembrane region" description="Helical" evidence="5">
    <location>
        <begin position="215"/>
        <end position="234"/>
    </location>
</feature>
<sequence>MADERAHLLKSSAASSSNLSHAEAATHDATHGVKPYGPAITLAMTLNYVIGTGCFGLPYAFMEAGIVLTSTMLIVGVFGAIITMNYTLESLARAEGVCAATRGGAPLHHLTYRKFDFATIGDMFAGKFGKITVQIVIALYCIGALWSYASVFASSVASLFFSYVLGDSCDAYGISPSMGCLEAYYVSMAVFSVIVISMVLLNISDQASIQKFLSVYRIAALVLMLVTMLIKISVDGSGALGDRYNRIGAFNWSNFGKGFGPTLLALNCQYNMPDALQPLNPKSYARKVAFGALIISGSFYLLVGLLGALAFDNINPLASLMWSTYTGCGNGWDDCGSTNPFGVFVQLVILIFPVVNVTSAYPMVGVTVGDNMLMSIPKVVTDALGPSVTRSLCRLLAAVPPLVLAVVFKKLDFIFSVAGLFGFLLGLSIPCWFQVIGSRYCKRVWGFSGAAITPFTEPIISTVGFAGMFLTITFVITGVAISTLNG</sequence>
<keyword evidence="8" id="KW-1185">Reference proteome</keyword>
<feature type="transmembrane region" description="Helical" evidence="5">
    <location>
        <begin position="183"/>
        <end position="203"/>
    </location>
</feature>
<dbReference type="GO" id="GO:0016020">
    <property type="term" value="C:membrane"/>
    <property type="evidence" value="ECO:0007669"/>
    <property type="project" value="UniProtKB-SubCell"/>
</dbReference>
<feature type="domain" description="Amino acid transporter transmembrane" evidence="6">
    <location>
        <begin position="42"/>
        <end position="476"/>
    </location>
</feature>
<dbReference type="PANTHER" id="PTHR16189:SF13">
    <property type="entry name" value="AMINO ACID TRANSPORTER TRANSMEMBRANE DOMAIN-CONTAINING PROTEIN"/>
    <property type="match status" value="1"/>
</dbReference>
<feature type="transmembrane region" description="Helical" evidence="5">
    <location>
        <begin position="288"/>
        <end position="311"/>
    </location>
</feature>